<evidence type="ECO:0000256" key="1">
    <source>
        <dbReference type="ARBA" id="ARBA00022737"/>
    </source>
</evidence>
<dbReference type="PANTHER" id="PTHR44186:SF1">
    <property type="entry name" value="BARDET-BIEDL SYNDROME 4 PROTEIN"/>
    <property type="match status" value="1"/>
</dbReference>
<sequence>MVKNDENLKNSQLKIQKEHEEKQKKADETLHKLVNDIDEHPNDYRTYYDLGAFLVELHNFTQAEELIMKALGLFADKNKKAKEVLTYGLGNVYYAAGEFDKSIEQFNSLSSSDMKADAYIMLAQSYMGKKDYKKAVVFALTAQGFRKQDPDVNYLLGSSLIALANFSEAAQFLDNTLHAQPKNGKANFDRGIVAMVLEEDFDYYFENAKKYDKKYFDNGQKRLADIEKFVQAKQGKK</sequence>
<accession>A0A9Q8MUK4</accession>
<organism evidence="5 6">
    <name type="scientific">Apilactobacillus micheneri</name>
    <dbReference type="NCBI Taxonomy" id="1899430"/>
    <lineage>
        <taxon>Bacteria</taxon>
        <taxon>Bacillati</taxon>
        <taxon>Bacillota</taxon>
        <taxon>Bacilli</taxon>
        <taxon>Lactobacillales</taxon>
        <taxon>Lactobacillaceae</taxon>
        <taxon>Apilactobacillus</taxon>
    </lineage>
</organism>
<evidence type="ECO:0000256" key="2">
    <source>
        <dbReference type="ARBA" id="ARBA00022803"/>
    </source>
</evidence>
<evidence type="ECO:0000313" key="6">
    <source>
        <dbReference type="Proteomes" id="UP000784700"/>
    </source>
</evidence>
<dbReference type="InterPro" id="IPR019734">
    <property type="entry name" value="TPR_rpt"/>
</dbReference>
<dbReference type="SMART" id="SM00028">
    <property type="entry name" value="TPR"/>
    <property type="match status" value="4"/>
</dbReference>
<name>A0A9Q8MUK4_9LACO</name>
<dbReference type="EMBL" id="QUBG01000002">
    <property type="protein sequence ID" value="TPR45213.1"/>
    <property type="molecule type" value="Genomic_DNA"/>
</dbReference>
<dbReference type="GeneID" id="58108186"/>
<dbReference type="Pfam" id="PF13432">
    <property type="entry name" value="TPR_16"/>
    <property type="match status" value="1"/>
</dbReference>
<evidence type="ECO:0000313" key="5">
    <source>
        <dbReference type="EMBL" id="TPR45213.1"/>
    </source>
</evidence>
<keyword evidence="2 3" id="KW-0802">TPR repeat</keyword>
<evidence type="ECO:0000256" key="3">
    <source>
        <dbReference type="PROSITE-ProRule" id="PRU00339"/>
    </source>
</evidence>
<dbReference type="SUPFAM" id="SSF48452">
    <property type="entry name" value="TPR-like"/>
    <property type="match status" value="2"/>
</dbReference>
<protein>
    <recommendedName>
        <fullName evidence="7">Tetratricopeptide repeat protein</fullName>
    </recommendedName>
</protein>
<dbReference type="Proteomes" id="UP000784700">
    <property type="component" value="Unassembled WGS sequence"/>
</dbReference>
<feature type="region of interest" description="Disordered" evidence="4">
    <location>
        <begin position="1"/>
        <end position="24"/>
    </location>
</feature>
<comment type="caution">
    <text evidence="5">The sequence shown here is derived from an EMBL/GenBank/DDBJ whole genome shotgun (WGS) entry which is preliminary data.</text>
</comment>
<dbReference type="RefSeq" id="WP_140924185.1">
    <property type="nucleotide sequence ID" value="NZ_QUBF01000002.1"/>
</dbReference>
<dbReference type="PANTHER" id="PTHR44186">
    <property type="match status" value="1"/>
</dbReference>
<dbReference type="Gene3D" id="1.25.40.10">
    <property type="entry name" value="Tetratricopeptide repeat domain"/>
    <property type="match status" value="2"/>
</dbReference>
<dbReference type="Pfam" id="PF13181">
    <property type="entry name" value="TPR_8"/>
    <property type="match status" value="1"/>
</dbReference>
<evidence type="ECO:0008006" key="7">
    <source>
        <dbReference type="Google" id="ProtNLM"/>
    </source>
</evidence>
<reference evidence="5" key="1">
    <citation type="submission" date="2018-08" db="EMBL/GenBank/DDBJ databases">
        <title>Comparative genomics of wild bee and flower associated Lactobacillus reveals potential adaptation to the bee host.</title>
        <authorList>
            <person name="Vuong H.Q."/>
            <person name="Mcfrederick Q.S."/>
        </authorList>
    </citation>
    <scope>NUCLEOTIDE SEQUENCE</scope>
    <source>
        <strain evidence="5">HV_63</strain>
    </source>
</reference>
<proteinExistence type="predicted"/>
<dbReference type="AlphaFoldDB" id="A0A9Q8MUK4"/>
<feature type="repeat" description="TPR" evidence="3">
    <location>
        <begin position="150"/>
        <end position="183"/>
    </location>
</feature>
<dbReference type="PROSITE" id="PS50005">
    <property type="entry name" value="TPR"/>
    <property type="match status" value="1"/>
</dbReference>
<gene>
    <name evidence="5" type="ORF">DY130_03190</name>
</gene>
<dbReference type="InterPro" id="IPR011990">
    <property type="entry name" value="TPR-like_helical_dom_sf"/>
</dbReference>
<evidence type="ECO:0000256" key="4">
    <source>
        <dbReference type="SAM" id="MobiDB-lite"/>
    </source>
</evidence>
<keyword evidence="1" id="KW-0677">Repeat</keyword>
<feature type="compositionally biased region" description="Basic and acidic residues" evidence="4">
    <location>
        <begin position="15"/>
        <end position="24"/>
    </location>
</feature>